<dbReference type="InterPro" id="IPR012223">
    <property type="entry name" value="TEII"/>
</dbReference>
<name>A0A934QNX1_9PSEU</name>
<dbReference type="Proteomes" id="UP000635245">
    <property type="component" value="Unassembled WGS sequence"/>
</dbReference>
<evidence type="ECO:0000256" key="1">
    <source>
        <dbReference type="ARBA" id="ARBA00007169"/>
    </source>
</evidence>
<dbReference type="Gene3D" id="3.40.50.1820">
    <property type="entry name" value="alpha/beta hydrolase"/>
    <property type="match status" value="1"/>
</dbReference>
<dbReference type="SMART" id="SM00824">
    <property type="entry name" value="PKS_TE"/>
    <property type="match status" value="1"/>
</dbReference>
<dbReference type="InterPro" id="IPR029058">
    <property type="entry name" value="AB_hydrolase_fold"/>
</dbReference>
<dbReference type="PANTHER" id="PTHR11487:SF0">
    <property type="entry name" value="S-ACYL FATTY ACID SYNTHASE THIOESTERASE, MEDIUM CHAIN"/>
    <property type="match status" value="1"/>
</dbReference>
<proteinExistence type="inferred from homology"/>
<evidence type="ECO:0000313" key="4">
    <source>
        <dbReference type="EMBL" id="MBK1783690.1"/>
    </source>
</evidence>
<dbReference type="AlphaFoldDB" id="A0A934QNX1"/>
<evidence type="ECO:0000313" key="5">
    <source>
        <dbReference type="Proteomes" id="UP000635245"/>
    </source>
</evidence>
<protein>
    <submittedName>
        <fullName evidence="4">Thioesterase</fullName>
    </submittedName>
</protein>
<dbReference type="Pfam" id="PF00975">
    <property type="entry name" value="Thioesterase"/>
    <property type="match status" value="1"/>
</dbReference>
<accession>A0A934QNX1</accession>
<dbReference type="EMBL" id="JAENJH010000001">
    <property type="protein sequence ID" value="MBK1783690.1"/>
    <property type="molecule type" value="Genomic_DNA"/>
</dbReference>
<gene>
    <name evidence="4" type="ORF">JHE00_05065</name>
</gene>
<comment type="similarity">
    <text evidence="1">Belongs to the thioesterase family.</text>
</comment>
<feature type="domain" description="Thioesterase TesA-like" evidence="3">
    <location>
        <begin position="25"/>
        <end position="247"/>
    </location>
</feature>
<keyword evidence="5" id="KW-1185">Reference proteome</keyword>
<keyword evidence="2" id="KW-0378">Hydrolase</keyword>
<organism evidence="4 5">
    <name type="scientific">Prauserella cavernicola</name>
    <dbReference type="NCBI Taxonomy" id="2800127"/>
    <lineage>
        <taxon>Bacteria</taxon>
        <taxon>Bacillati</taxon>
        <taxon>Actinomycetota</taxon>
        <taxon>Actinomycetes</taxon>
        <taxon>Pseudonocardiales</taxon>
        <taxon>Pseudonocardiaceae</taxon>
        <taxon>Prauserella</taxon>
    </lineage>
</organism>
<sequence>MSAAAAPSPWLRCAFPKAGATVRLVCLPHAGGAASFFRTWGRDIGDEIEVWGVQYPGRENRINDAFPADLTALAGHVAEAVAALDDRPVVLFGHSLGSLVAYETARRLEAGIGPDPGALVVSGMRAPSRRLTGDVHLRDDEAVVDELVRLGGTDGELLRDQELRELFLPAIRTDYRFAETYRPAPGPLLRCPVTAVIGTEDTEVDDALASAWQEVTAASFALHRLPGDHFYLVPHAADVLALLRRVTLRADIDTTGRSTS</sequence>
<evidence type="ECO:0000256" key="2">
    <source>
        <dbReference type="ARBA" id="ARBA00022801"/>
    </source>
</evidence>
<comment type="caution">
    <text evidence="4">The sequence shown here is derived from an EMBL/GenBank/DDBJ whole genome shotgun (WGS) entry which is preliminary data.</text>
</comment>
<dbReference type="InterPro" id="IPR020802">
    <property type="entry name" value="TesA-like"/>
</dbReference>
<dbReference type="GO" id="GO:0008610">
    <property type="term" value="P:lipid biosynthetic process"/>
    <property type="evidence" value="ECO:0007669"/>
    <property type="project" value="TreeGrafter"/>
</dbReference>
<evidence type="ECO:0000259" key="3">
    <source>
        <dbReference type="SMART" id="SM00824"/>
    </source>
</evidence>
<dbReference type="PANTHER" id="PTHR11487">
    <property type="entry name" value="THIOESTERASE"/>
    <property type="match status" value="1"/>
</dbReference>
<dbReference type="GO" id="GO:0016787">
    <property type="term" value="F:hydrolase activity"/>
    <property type="evidence" value="ECO:0007669"/>
    <property type="project" value="UniProtKB-KW"/>
</dbReference>
<reference evidence="4" key="1">
    <citation type="submission" date="2020-12" db="EMBL/GenBank/DDBJ databases">
        <title>Prauserella sp. ASG 168, a novel actinomycete isolated from cave rock.</title>
        <authorList>
            <person name="Suriyachadkun C."/>
        </authorList>
    </citation>
    <scope>NUCLEOTIDE SEQUENCE</scope>
    <source>
        <strain evidence="4">ASG 168</strain>
    </source>
</reference>
<dbReference type="SUPFAM" id="SSF53474">
    <property type="entry name" value="alpha/beta-Hydrolases"/>
    <property type="match status" value="1"/>
</dbReference>
<dbReference type="RefSeq" id="WP_200315194.1">
    <property type="nucleotide sequence ID" value="NZ_JAENJH010000001.1"/>
</dbReference>
<dbReference type="InterPro" id="IPR001031">
    <property type="entry name" value="Thioesterase"/>
</dbReference>